<feature type="active site" evidence="6">
    <location>
        <position position="99"/>
    </location>
</feature>
<evidence type="ECO:0000256" key="4">
    <source>
        <dbReference type="ARBA" id="ARBA00013208"/>
    </source>
</evidence>
<dbReference type="PANTHER" id="PTHR43390">
    <property type="entry name" value="SIGNAL PEPTIDASE I"/>
    <property type="match status" value="1"/>
</dbReference>
<accession>A0A2V3Y2M3</accession>
<keyword evidence="5 7" id="KW-0378">Hydrolase</keyword>
<evidence type="ECO:0000256" key="1">
    <source>
        <dbReference type="ARBA" id="ARBA00000677"/>
    </source>
</evidence>
<comment type="similarity">
    <text evidence="3 7">Belongs to the peptidase S26 family.</text>
</comment>
<comment type="caution">
    <text evidence="9">The sequence shown here is derived from an EMBL/GenBank/DDBJ whole genome shotgun (WGS) entry which is preliminary data.</text>
</comment>
<evidence type="ECO:0000256" key="3">
    <source>
        <dbReference type="ARBA" id="ARBA00009370"/>
    </source>
</evidence>
<gene>
    <name evidence="9" type="ORF">DFR60_11076</name>
</gene>
<dbReference type="SUPFAM" id="SSF51306">
    <property type="entry name" value="LexA/Signal peptidase"/>
    <property type="match status" value="1"/>
</dbReference>
<evidence type="ECO:0000256" key="7">
    <source>
        <dbReference type="RuleBase" id="RU362042"/>
    </source>
</evidence>
<feature type="active site" evidence="6">
    <location>
        <position position="52"/>
    </location>
</feature>
<keyword evidence="7" id="KW-0645">Protease</keyword>
<dbReference type="PANTHER" id="PTHR43390:SF1">
    <property type="entry name" value="CHLOROPLAST PROCESSING PEPTIDASE"/>
    <property type="match status" value="1"/>
</dbReference>
<reference evidence="9 10" key="1">
    <citation type="submission" date="2018-05" db="EMBL/GenBank/DDBJ databases">
        <title>Genomic Encyclopedia of Type Strains, Phase IV (KMG-IV): sequencing the most valuable type-strain genomes for metagenomic binning, comparative biology and taxonomic classification.</title>
        <authorList>
            <person name="Goeker M."/>
        </authorList>
    </citation>
    <scope>NUCLEOTIDE SEQUENCE [LARGE SCALE GENOMIC DNA]</scope>
    <source>
        <strain evidence="9 10">DSM 24995</strain>
    </source>
</reference>
<keyword evidence="7" id="KW-0812">Transmembrane</keyword>
<dbReference type="RefSeq" id="WP_110324218.1">
    <property type="nucleotide sequence ID" value="NZ_QJKD01000010.1"/>
</dbReference>
<dbReference type="GeneID" id="86062939"/>
<dbReference type="GO" id="GO:0004252">
    <property type="term" value="F:serine-type endopeptidase activity"/>
    <property type="evidence" value="ECO:0007669"/>
    <property type="project" value="InterPro"/>
</dbReference>
<dbReference type="PROSITE" id="PS00760">
    <property type="entry name" value="SPASE_I_2"/>
    <property type="match status" value="1"/>
</dbReference>
<evidence type="ECO:0000256" key="2">
    <source>
        <dbReference type="ARBA" id="ARBA00004401"/>
    </source>
</evidence>
<name>A0A2V3Y2M3_9FIRM</name>
<comment type="subcellular location">
    <subcellularLocation>
        <location evidence="2">Cell membrane</location>
        <topology evidence="2">Single-pass type II membrane protein</topology>
    </subcellularLocation>
    <subcellularLocation>
        <location evidence="7">Membrane</location>
        <topology evidence="7">Single-pass type II membrane protein</topology>
    </subcellularLocation>
</comment>
<dbReference type="InterPro" id="IPR000223">
    <property type="entry name" value="Pept_S26A_signal_pept_1"/>
</dbReference>
<organism evidence="9 10">
    <name type="scientific">Hungatella effluvii</name>
    <dbReference type="NCBI Taxonomy" id="1096246"/>
    <lineage>
        <taxon>Bacteria</taxon>
        <taxon>Bacillati</taxon>
        <taxon>Bacillota</taxon>
        <taxon>Clostridia</taxon>
        <taxon>Lachnospirales</taxon>
        <taxon>Lachnospiraceae</taxon>
        <taxon>Hungatella</taxon>
    </lineage>
</organism>
<dbReference type="GO" id="GO:0006465">
    <property type="term" value="P:signal peptide processing"/>
    <property type="evidence" value="ECO:0007669"/>
    <property type="project" value="InterPro"/>
</dbReference>
<dbReference type="EC" id="3.4.21.89" evidence="4 7"/>
<evidence type="ECO:0000256" key="6">
    <source>
        <dbReference type="PIRSR" id="PIRSR600223-1"/>
    </source>
</evidence>
<keyword evidence="7" id="KW-0472">Membrane</keyword>
<keyword evidence="10" id="KW-1185">Reference proteome</keyword>
<keyword evidence="7" id="KW-1133">Transmembrane helix</keyword>
<dbReference type="Gene3D" id="2.10.109.10">
    <property type="entry name" value="Umud Fragment, subunit A"/>
    <property type="match status" value="1"/>
</dbReference>
<dbReference type="InterPro" id="IPR019533">
    <property type="entry name" value="Peptidase_S26"/>
</dbReference>
<dbReference type="EMBL" id="QJKD01000010">
    <property type="protein sequence ID" value="PXX51374.1"/>
    <property type="molecule type" value="Genomic_DNA"/>
</dbReference>
<dbReference type="GO" id="GO:0009003">
    <property type="term" value="F:signal peptidase activity"/>
    <property type="evidence" value="ECO:0007669"/>
    <property type="project" value="UniProtKB-EC"/>
</dbReference>
<evidence type="ECO:0000313" key="9">
    <source>
        <dbReference type="EMBL" id="PXX51374.1"/>
    </source>
</evidence>
<proteinExistence type="inferred from homology"/>
<evidence type="ECO:0000259" key="8">
    <source>
        <dbReference type="Pfam" id="PF10502"/>
    </source>
</evidence>
<evidence type="ECO:0000256" key="5">
    <source>
        <dbReference type="ARBA" id="ARBA00022801"/>
    </source>
</evidence>
<dbReference type="Proteomes" id="UP000248057">
    <property type="component" value="Unassembled WGS sequence"/>
</dbReference>
<sequence>MKEKKEKTQEQEEPFNLKKEIFEWVKIIVAAAVIAFCLNTLIIANSWVPSGSMETTIMTGDRIIGSRLAYKFGGEPARGDIVNFDHETGPGNEETHLLKRVIGLPGETVDIRNNQVFIDGVVLDEPYLKEAMVSEDYHFEVPQGCYLMLGDNRNYSADARSWPDPYVPKKKIRAKVLFRYWPKIGLIK</sequence>
<dbReference type="AlphaFoldDB" id="A0A2V3Y2M3"/>
<feature type="domain" description="Peptidase S26" evidence="8">
    <location>
        <begin position="22"/>
        <end position="181"/>
    </location>
</feature>
<dbReference type="PRINTS" id="PR00727">
    <property type="entry name" value="LEADERPTASE"/>
</dbReference>
<dbReference type="InterPro" id="IPR036286">
    <property type="entry name" value="LexA/Signal_pep-like_sf"/>
</dbReference>
<dbReference type="CDD" id="cd06530">
    <property type="entry name" value="S26_SPase_I"/>
    <property type="match status" value="1"/>
</dbReference>
<protein>
    <recommendedName>
        <fullName evidence="4 7">Signal peptidase I</fullName>
        <ecNumber evidence="4 7">3.4.21.89</ecNumber>
    </recommendedName>
</protein>
<evidence type="ECO:0000313" key="10">
    <source>
        <dbReference type="Proteomes" id="UP000248057"/>
    </source>
</evidence>
<feature type="transmembrane region" description="Helical" evidence="7">
    <location>
        <begin position="21"/>
        <end position="48"/>
    </location>
</feature>
<dbReference type="InterPro" id="IPR019757">
    <property type="entry name" value="Pept_S26A_signal_pept_1_Lys-AS"/>
</dbReference>
<comment type="catalytic activity">
    <reaction evidence="1 7">
        <text>Cleavage of hydrophobic, N-terminal signal or leader sequences from secreted and periplasmic proteins.</text>
        <dbReference type="EC" id="3.4.21.89"/>
    </reaction>
</comment>
<dbReference type="Pfam" id="PF10502">
    <property type="entry name" value="Peptidase_S26"/>
    <property type="match status" value="1"/>
</dbReference>
<dbReference type="GO" id="GO:0005886">
    <property type="term" value="C:plasma membrane"/>
    <property type="evidence" value="ECO:0007669"/>
    <property type="project" value="UniProtKB-SubCell"/>
</dbReference>
<dbReference type="NCBIfam" id="TIGR02227">
    <property type="entry name" value="sigpep_I_bact"/>
    <property type="match status" value="1"/>
</dbReference>